<dbReference type="GO" id="GO:0003677">
    <property type="term" value="F:DNA binding"/>
    <property type="evidence" value="ECO:0007669"/>
    <property type="project" value="UniProtKB-KW"/>
</dbReference>
<dbReference type="PANTHER" id="PTHR19303">
    <property type="entry name" value="TRANSPOSON"/>
    <property type="match status" value="1"/>
</dbReference>
<dbReference type="InterPro" id="IPR009057">
    <property type="entry name" value="Homeodomain-like_sf"/>
</dbReference>
<evidence type="ECO:0000256" key="2">
    <source>
        <dbReference type="ARBA" id="ARBA00023242"/>
    </source>
</evidence>
<keyword evidence="1" id="KW-0238">DNA-binding</keyword>
<dbReference type="PANTHER" id="PTHR19303:SF73">
    <property type="entry name" value="PROTEIN PDC2"/>
    <property type="match status" value="1"/>
</dbReference>
<sequence length="385" mass="42682">MASLKANPLKRKHTTLTLETKLKLLSEVDNMGKTQTKKEIAEKYGIPANTLSTILKNREKLEKMASTSSVNLGKKRMRPGKVEDVDEGLLTWFKQARALGAPINGPILMEKAGELGKELGISFIPCSGWLGQFKRRHGIVFKAVSGEAASVDMSTVDTWRGSALQQLLQNYNADDIFNADETGVFYKCLPDKTLDFKGNVCTGGKKAKDRLTVLVAANMSRSEETAATYYRQIGQASLLQQHQETTCRVFTARRRALKQSETSQEDRDLVSLFDWLKGVVPVDGTLGAFLYIDEDVPTAEETSIQQIAADLMEDKSENEEDEEETAPTTAAEARSALLTLKNTIIYNGDDNDDDEDVVDDDDDDEDVDDDDDDNDDDDDDDGEEE</sequence>
<dbReference type="Pfam" id="PF03221">
    <property type="entry name" value="HTH_Tnp_Tc5"/>
    <property type="match status" value="1"/>
</dbReference>
<evidence type="ECO:0000313" key="5">
    <source>
        <dbReference type="EMBL" id="GFO06866.1"/>
    </source>
</evidence>
<gene>
    <name evidence="5" type="ORF">PoB_003337100</name>
</gene>
<dbReference type="InterPro" id="IPR006600">
    <property type="entry name" value="HTH_CenpB_DNA-bd_dom"/>
</dbReference>
<feature type="domain" description="HTH CENPB-type" evidence="4">
    <location>
        <begin position="73"/>
        <end position="143"/>
    </location>
</feature>
<dbReference type="SUPFAM" id="SSF46689">
    <property type="entry name" value="Homeodomain-like"/>
    <property type="match status" value="2"/>
</dbReference>
<dbReference type="EMBL" id="BLXT01003808">
    <property type="protein sequence ID" value="GFO06866.1"/>
    <property type="molecule type" value="Genomic_DNA"/>
</dbReference>
<evidence type="ECO:0000313" key="6">
    <source>
        <dbReference type="Proteomes" id="UP000735302"/>
    </source>
</evidence>
<dbReference type="Pfam" id="PF04218">
    <property type="entry name" value="CENP-B_N"/>
    <property type="match status" value="1"/>
</dbReference>
<feature type="region of interest" description="Disordered" evidence="3">
    <location>
        <begin position="313"/>
        <end position="385"/>
    </location>
</feature>
<dbReference type="GO" id="GO:0005634">
    <property type="term" value="C:nucleus"/>
    <property type="evidence" value="ECO:0007669"/>
    <property type="project" value="TreeGrafter"/>
</dbReference>
<organism evidence="5 6">
    <name type="scientific">Plakobranchus ocellatus</name>
    <dbReference type="NCBI Taxonomy" id="259542"/>
    <lineage>
        <taxon>Eukaryota</taxon>
        <taxon>Metazoa</taxon>
        <taxon>Spiralia</taxon>
        <taxon>Lophotrochozoa</taxon>
        <taxon>Mollusca</taxon>
        <taxon>Gastropoda</taxon>
        <taxon>Heterobranchia</taxon>
        <taxon>Euthyneura</taxon>
        <taxon>Panpulmonata</taxon>
        <taxon>Sacoglossa</taxon>
        <taxon>Placobranchoidea</taxon>
        <taxon>Plakobranchidae</taxon>
        <taxon>Plakobranchus</taxon>
    </lineage>
</organism>
<accession>A0AAV4A6N1</accession>
<proteinExistence type="predicted"/>
<feature type="compositionally biased region" description="Acidic residues" evidence="3">
    <location>
        <begin position="349"/>
        <end position="385"/>
    </location>
</feature>
<dbReference type="SMART" id="SM00674">
    <property type="entry name" value="CENPB"/>
    <property type="match status" value="1"/>
</dbReference>
<dbReference type="AlphaFoldDB" id="A0AAV4A6N1"/>
<dbReference type="InterPro" id="IPR007889">
    <property type="entry name" value="HTH_Psq"/>
</dbReference>
<name>A0AAV4A6N1_9GAST</name>
<keyword evidence="6" id="KW-1185">Reference proteome</keyword>
<evidence type="ECO:0000259" key="4">
    <source>
        <dbReference type="PROSITE" id="PS51253"/>
    </source>
</evidence>
<evidence type="ECO:0000256" key="1">
    <source>
        <dbReference type="ARBA" id="ARBA00023125"/>
    </source>
</evidence>
<dbReference type="InterPro" id="IPR050863">
    <property type="entry name" value="CenT-Element_Derived"/>
</dbReference>
<protein>
    <submittedName>
        <fullName evidence="5">Tigger transposable element-derived protein 6</fullName>
    </submittedName>
</protein>
<dbReference type="Proteomes" id="UP000735302">
    <property type="component" value="Unassembled WGS sequence"/>
</dbReference>
<dbReference type="PROSITE" id="PS51253">
    <property type="entry name" value="HTH_CENPB"/>
    <property type="match status" value="1"/>
</dbReference>
<keyword evidence="2" id="KW-0539">Nucleus</keyword>
<evidence type="ECO:0000256" key="3">
    <source>
        <dbReference type="SAM" id="MobiDB-lite"/>
    </source>
</evidence>
<reference evidence="5 6" key="1">
    <citation type="journal article" date="2021" name="Elife">
        <title>Chloroplast acquisition without the gene transfer in kleptoplastic sea slugs, Plakobranchus ocellatus.</title>
        <authorList>
            <person name="Maeda T."/>
            <person name="Takahashi S."/>
            <person name="Yoshida T."/>
            <person name="Shimamura S."/>
            <person name="Takaki Y."/>
            <person name="Nagai Y."/>
            <person name="Toyoda A."/>
            <person name="Suzuki Y."/>
            <person name="Arimoto A."/>
            <person name="Ishii H."/>
            <person name="Satoh N."/>
            <person name="Nishiyama T."/>
            <person name="Hasebe M."/>
            <person name="Maruyama T."/>
            <person name="Minagawa J."/>
            <person name="Obokata J."/>
            <person name="Shigenobu S."/>
        </authorList>
    </citation>
    <scope>NUCLEOTIDE SEQUENCE [LARGE SCALE GENOMIC DNA]</scope>
</reference>
<feature type="compositionally biased region" description="Acidic residues" evidence="3">
    <location>
        <begin position="316"/>
        <end position="325"/>
    </location>
</feature>
<dbReference type="Gene3D" id="1.10.10.60">
    <property type="entry name" value="Homeodomain-like"/>
    <property type="match status" value="2"/>
</dbReference>
<comment type="caution">
    <text evidence="5">The sequence shown here is derived from an EMBL/GenBank/DDBJ whole genome shotgun (WGS) entry which is preliminary data.</text>
</comment>